<comment type="caution">
    <text evidence="4">The sequence shown here is derived from an EMBL/GenBank/DDBJ whole genome shotgun (WGS) entry which is preliminary data.</text>
</comment>
<dbReference type="GO" id="GO:0016042">
    <property type="term" value="P:lipid catabolic process"/>
    <property type="evidence" value="ECO:0007669"/>
    <property type="project" value="UniProtKB-KW"/>
</dbReference>
<protein>
    <submittedName>
        <fullName evidence="4">Alpha/beta hydrolase family protein</fullName>
    </submittedName>
</protein>
<name>U7QAF1_9CYAN</name>
<dbReference type="GO" id="GO:0003847">
    <property type="term" value="F:1-alkyl-2-acetylglycerophosphocholine esterase activity"/>
    <property type="evidence" value="ECO:0007669"/>
    <property type="project" value="TreeGrafter"/>
</dbReference>
<dbReference type="SUPFAM" id="SSF53474">
    <property type="entry name" value="alpha/beta-Hydrolases"/>
    <property type="match status" value="1"/>
</dbReference>
<dbReference type="PANTHER" id="PTHR10272">
    <property type="entry name" value="PLATELET-ACTIVATING FACTOR ACETYLHYDROLASE"/>
    <property type="match status" value="1"/>
</dbReference>
<keyword evidence="2" id="KW-0442">Lipid degradation</keyword>
<evidence type="ECO:0000256" key="1">
    <source>
        <dbReference type="ARBA" id="ARBA00022801"/>
    </source>
</evidence>
<keyword evidence="1 4" id="KW-0378">Hydrolase</keyword>
<keyword evidence="3" id="KW-0443">Lipid metabolism</keyword>
<gene>
    <name evidence="4" type="ORF">M595_6063</name>
</gene>
<dbReference type="Proteomes" id="UP000017127">
    <property type="component" value="Unassembled WGS sequence"/>
</dbReference>
<dbReference type="InterPro" id="IPR029058">
    <property type="entry name" value="AB_hydrolase_fold"/>
</dbReference>
<dbReference type="AlphaFoldDB" id="U7QAF1"/>
<accession>U7QAF1</accession>
<keyword evidence="5" id="KW-1185">Reference proteome</keyword>
<dbReference type="PANTHER" id="PTHR10272:SF13">
    <property type="entry name" value="POLY(ETHYLENE TEREPHTHALATE) HYDROLASE"/>
    <property type="match status" value="1"/>
</dbReference>
<dbReference type="PATRIC" id="fig|1348334.3.peg.5799"/>
<dbReference type="EMBL" id="AUZM01000137">
    <property type="protein sequence ID" value="ERT03995.1"/>
    <property type="molecule type" value="Genomic_DNA"/>
</dbReference>
<dbReference type="RefSeq" id="WP_023069719.1">
    <property type="nucleotide sequence ID" value="NZ_AUZM01000137.1"/>
</dbReference>
<reference evidence="4 5" key="1">
    <citation type="journal article" date="2013" name="Front. Microbiol.">
        <title>Comparative genomic analyses of the cyanobacterium, Lyngbya aestuarii BL J, a powerful hydrogen producer.</title>
        <authorList>
            <person name="Kothari A."/>
            <person name="Vaughn M."/>
            <person name="Garcia-Pichel F."/>
        </authorList>
    </citation>
    <scope>NUCLEOTIDE SEQUENCE [LARGE SCALE GENOMIC DNA]</scope>
    <source>
        <strain evidence="4 5">BL J</strain>
    </source>
</reference>
<evidence type="ECO:0000313" key="5">
    <source>
        <dbReference type="Proteomes" id="UP000017127"/>
    </source>
</evidence>
<evidence type="ECO:0000256" key="3">
    <source>
        <dbReference type="ARBA" id="ARBA00023098"/>
    </source>
</evidence>
<evidence type="ECO:0000313" key="4">
    <source>
        <dbReference type="EMBL" id="ERT03995.1"/>
    </source>
</evidence>
<organism evidence="4 5">
    <name type="scientific">Lyngbya aestuarii BL J</name>
    <dbReference type="NCBI Taxonomy" id="1348334"/>
    <lineage>
        <taxon>Bacteria</taxon>
        <taxon>Bacillati</taxon>
        <taxon>Cyanobacteriota</taxon>
        <taxon>Cyanophyceae</taxon>
        <taxon>Oscillatoriophycideae</taxon>
        <taxon>Oscillatoriales</taxon>
        <taxon>Microcoleaceae</taxon>
        <taxon>Lyngbya</taxon>
    </lineage>
</organism>
<proteinExistence type="predicted"/>
<dbReference type="Gene3D" id="3.40.50.1820">
    <property type="entry name" value="alpha/beta hydrolase"/>
    <property type="match status" value="1"/>
</dbReference>
<evidence type="ECO:0000256" key="2">
    <source>
        <dbReference type="ARBA" id="ARBA00022963"/>
    </source>
</evidence>
<sequence length="246" mass="27846">MPIEDRKITSLLDELEAKYKPNPVWKRKIDFNNVGILGQSFGGYTALAVGGAELNREQLIEGCRKSEDRRITLNISTLLQCRSLEVASQQKNFEDPRIKAVIAINPLTSLIFGEEGMSEIRIPTMIIGGTKDYVTPAVTEQIQPYSWLKTSRKHLVLVEPGTHFSFLRESGGRLTVPPKLIGPDPNLAYPYLKLLSLSFFESYLNSNSEYSPYLSQTYVNQIDSQPFNLSLIEYLSTEQVRQVVKR</sequence>